<dbReference type="NCBIfam" id="TIGR01970">
    <property type="entry name" value="DEAH_box_HrpB"/>
    <property type="match status" value="1"/>
</dbReference>
<feature type="domain" description="Helicase C-terminal" evidence="7">
    <location>
        <begin position="224"/>
        <end position="388"/>
    </location>
</feature>
<dbReference type="InterPro" id="IPR013689">
    <property type="entry name" value="RNA_helicase_ATP-dep_HrpB_C"/>
</dbReference>
<evidence type="ECO:0000256" key="3">
    <source>
        <dbReference type="ARBA" id="ARBA00022806"/>
    </source>
</evidence>
<dbReference type="Pfam" id="PF08482">
    <property type="entry name" value="HrpB_C"/>
    <property type="match status" value="1"/>
</dbReference>
<dbReference type="GO" id="GO:0016787">
    <property type="term" value="F:hydrolase activity"/>
    <property type="evidence" value="ECO:0007669"/>
    <property type="project" value="UniProtKB-KW"/>
</dbReference>
<name>A0A8I0GAM6_9ACTO</name>
<evidence type="ECO:0000256" key="4">
    <source>
        <dbReference type="ARBA" id="ARBA00022840"/>
    </source>
</evidence>
<dbReference type="InterPro" id="IPR014001">
    <property type="entry name" value="Helicase_ATP-bd"/>
</dbReference>
<keyword evidence="9" id="KW-1185">Reference proteome</keyword>
<comment type="caution">
    <text evidence="8">The sequence shown here is derived from an EMBL/GenBank/DDBJ whole genome shotgun (WGS) entry which is preliminary data.</text>
</comment>
<evidence type="ECO:0000313" key="9">
    <source>
        <dbReference type="Proteomes" id="UP000627538"/>
    </source>
</evidence>
<dbReference type="InterPro" id="IPR002464">
    <property type="entry name" value="DNA/RNA_helicase_DEAH_CS"/>
</dbReference>
<dbReference type="Gene3D" id="3.40.50.300">
    <property type="entry name" value="P-loop containing nucleotide triphosphate hydrolases"/>
    <property type="match status" value="2"/>
</dbReference>
<dbReference type="InterPro" id="IPR001650">
    <property type="entry name" value="Helicase_C-like"/>
</dbReference>
<feature type="domain" description="Helicase ATP-binding" evidence="6">
    <location>
        <begin position="20"/>
        <end position="185"/>
    </location>
</feature>
<keyword evidence="1" id="KW-0547">Nucleotide-binding</keyword>
<evidence type="ECO:0000256" key="2">
    <source>
        <dbReference type="ARBA" id="ARBA00022801"/>
    </source>
</evidence>
<dbReference type="SMART" id="SM00490">
    <property type="entry name" value="HELICc"/>
    <property type="match status" value="1"/>
</dbReference>
<dbReference type="SMART" id="SM00487">
    <property type="entry name" value="DEXDc"/>
    <property type="match status" value="1"/>
</dbReference>
<dbReference type="PIRSF" id="PIRSF005496">
    <property type="entry name" value="ATP_hel_hrpB"/>
    <property type="match status" value="1"/>
</dbReference>
<evidence type="ECO:0000313" key="8">
    <source>
        <dbReference type="EMBL" id="MBD3689293.1"/>
    </source>
</evidence>
<protein>
    <submittedName>
        <fullName evidence="8">ATP-dependent helicase HrpB</fullName>
    </submittedName>
</protein>
<dbReference type="PANTHER" id="PTHR43519:SF1">
    <property type="entry name" value="ATP-DEPENDENT RNA HELICASE HRPB"/>
    <property type="match status" value="1"/>
</dbReference>
<accession>A0A8I0GAM6</accession>
<dbReference type="InterPro" id="IPR010225">
    <property type="entry name" value="HrpB"/>
</dbReference>
<dbReference type="Pfam" id="PF00270">
    <property type="entry name" value="DEAD"/>
    <property type="match status" value="1"/>
</dbReference>
<organism evidence="8 9">
    <name type="scientific">Nanchangia anserum</name>
    <dbReference type="NCBI Taxonomy" id="2692125"/>
    <lineage>
        <taxon>Bacteria</taxon>
        <taxon>Bacillati</taxon>
        <taxon>Actinomycetota</taxon>
        <taxon>Actinomycetes</taxon>
        <taxon>Actinomycetales</taxon>
        <taxon>Actinomycetaceae</taxon>
        <taxon>Nanchangia</taxon>
    </lineage>
</organism>
<dbReference type="GO" id="GO:0004386">
    <property type="term" value="F:helicase activity"/>
    <property type="evidence" value="ECO:0007669"/>
    <property type="project" value="UniProtKB-KW"/>
</dbReference>
<keyword evidence="2" id="KW-0378">Hydrolase</keyword>
<dbReference type="Proteomes" id="UP000627538">
    <property type="component" value="Unassembled WGS sequence"/>
</dbReference>
<dbReference type="SMART" id="SM00847">
    <property type="entry name" value="HA2"/>
    <property type="match status" value="1"/>
</dbReference>
<evidence type="ECO:0000259" key="7">
    <source>
        <dbReference type="PROSITE" id="PS51194"/>
    </source>
</evidence>
<feature type="compositionally biased region" description="Polar residues" evidence="5">
    <location>
        <begin position="837"/>
        <end position="848"/>
    </location>
</feature>
<dbReference type="Pfam" id="PF00271">
    <property type="entry name" value="Helicase_C"/>
    <property type="match status" value="1"/>
</dbReference>
<dbReference type="AlphaFoldDB" id="A0A8I0GAM6"/>
<dbReference type="GO" id="GO:0005524">
    <property type="term" value="F:ATP binding"/>
    <property type="evidence" value="ECO:0007669"/>
    <property type="project" value="UniProtKB-KW"/>
</dbReference>
<keyword evidence="3 8" id="KW-0347">Helicase</keyword>
<reference evidence="8 9" key="1">
    <citation type="submission" date="2020-08" db="EMBL/GenBank/DDBJ databases">
        <title>Winkia gen. nov., sp. nov., isolated from faeces of the Anser albifrons in China.</title>
        <authorList>
            <person name="Liu Q."/>
        </authorList>
    </citation>
    <scope>NUCLEOTIDE SEQUENCE [LARGE SCALE GENOMIC DNA]</scope>
    <source>
        <strain evidence="8 9">C62</strain>
    </source>
</reference>
<dbReference type="GO" id="GO:0003676">
    <property type="term" value="F:nucleic acid binding"/>
    <property type="evidence" value="ECO:0007669"/>
    <property type="project" value="InterPro"/>
</dbReference>
<evidence type="ECO:0000256" key="5">
    <source>
        <dbReference type="SAM" id="MobiDB-lite"/>
    </source>
</evidence>
<dbReference type="EMBL" id="JACRUO010000001">
    <property type="protein sequence ID" value="MBD3689293.1"/>
    <property type="molecule type" value="Genomic_DNA"/>
</dbReference>
<dbReference type="PROSITE" id="PS51194">
    <property type="entry name" value="HELICASE_CTER"/>
    <property type="match status" value="1"/>
</dbReference>
<dbReference type="PROSITE" id="PS51192">
    <property type="entry name" value="HELICASE_ATP_BIND_1"/>
    <property type="match status" value="1"/>
</dbReference>
<sequence length="848" mass="90683">MSRRLRGAGLPVSGRLDDIVARVEDGHRLVVQAPPGSGKTALIPAAIAAWLSERGRPGRVWCTQPRRVAARAAAHYAATLTRTRPGEDIGYTVRGEHRIGTEARVEFCTAGIVTRRLAADPFASGAAAIILDEVHERSLDTDLACALAAEAGRARDDLVVIAMSATLDAERFAQLLGDGRPAPILTVSTATHPLDVTYAPPPRQIVPLDARGVTDGFLSHVATTATREIARADGDVLVIVPGAREVDRVARAIAQANPDYRVDRLHGSLPFREQQRVLDAEPAARPRVVVSTAITESALTIPGIRCVVDSGLARVPRYDHARGMGGLATVLASKAAATQRAGRAAREAPGRAVRCLDEATWPKLAAYPDPEIAVSDLADAVLTLAAWGAPGGVGIDLVDPLPEAARERAVATLRGLGALDEAGALTDVGRRLHDVPVDPRLARALLEGAERVGGRLAGEVVALLSEDARGRGDDLASALTRMRRGEDPQAASWRRQAARLSRYAPTGTQELRGSDALAWVVALAYPERLARRRSTSAQGQRRIGYALASGSGASIAATSHLAGAQWLAIADISRTGGHADASGAVIRQGVPISEELALNAGRHLMTSRVTTTIERGRARSQAVRSLGAIECARVACDPDDASLARAIDEAVARDRIGPGPHAILSWPSSALDLRARLTLLHAAIGEPWPDVSDAQLRANAHEWFALAWQRLRAGRRIPAEASLDALRALLPWPEAARLDELAPTHLELPSGRRAAIDYGADKPCVRAKLQECFGWAETPRIADGHVDVLIDLLDPAGRVLAHTGDLTYFWNNVYPAVRAEKRGRYPKHPWPEDPWTAQPSQRVNPRRR</sequence>
<gene>
    <name evidence="8" type="primary">hrpB</name>
    <name evidence="8" type="ORF">H8R10_03480</name>
</gene>
<dbReference type="PANTHER" id="PTHR43519">
    <property type="entry name" value="ATP-DEPENDENT RNA HELICASE HRPB"/>
    <property type="match status" value="1"/>
</dbReference>
<dbReference type="PROSITE" id="PS00690">
    <property type="entry name" value="DEAH_ATP_HELICASE"/>
    <property type="match status" value="1"/>
</dbReference>
<keyword evidence="4" id="KW-0067">ATP-binding</keyword>
<feature type="region of interest" description="Disordered" evidence="5">
    <location>
        <begin position="825"/>
        <end position="848"/>
    </location>
</feature>
<dbReference type="InterPro" id="IPR027417">
    <property type="entry name" value="P-loop_NTPase"/>
</dbReference>
<dbReference type="SUPFAM" id="SSF52540">
    <property type="entry name" value="P-loop containing nucleoside triphosphate hydrolases"/>
    <property type="match status" value="1"/>
</dbReference>
<dbReference type="InterPro" id="IPR011545">
    <property type="entry name" value="DEAD/DEAH_box_helicase_dom"/>
</dbReference>
<dbReference type="Gene3D" id="1.20.120.1080">
    <property type="match status" value="1"/>
</dbReference>
<dbReference type="CDD" id="cd18791">
    <property type="entry name" value="SF2_C_RHA"/>
    <property type="match status" value="1"/>
</dbReference>
<evidence type="ECO:0000256" key="1">
    <source>
        <dbReference type="ARBA" id="ARBA00022741"/>
    </source>
</evidence>
<proteinExistence type="predicted"/>
<evidence type="ECO:0000259" key="6">
    <source>
        <dbReference type="PROSITE" id="PS51192"/>
    </source>
</evidence>
<dbReference type="InterPro" id="IPR007502">
    <property type="entry name" value="Helicase-assoc_dom"/>
</dbReference>